<evidence type="ECO:0000256" key="6">
    <source>
        <dbReference type="ARBA" id="ARBA00023242"/>
    </source>
</evidence>
<dbReference type="InterPro" id="IPR013087">
    <property type="entry name" value="Znf_C2H2_type"/>
</dbReference>
<keyword evidence="6" id="KW-0539">Nucleus</keyword>
<keyword evidence="4 7" id="KW-0863">Zinc-finger</keyword>
<feature type="domain" description="C2H2-type" evidence="8">
    <location>
        <begin position="197"/>
        <end position="224"/>
    </location>
</feature>
<dbReference type="Proteomes" id="UP001159427">
    <property type="component" value="Unassembled WGS sequence"/>
</dbReference>
<evidence type="ECO:0000256" key="7">
    <source>
        <dbReference type="PROSITE-ProRule" id="PRU00042"/>
    </source>
</evidence>
<name>A0ABN8RDH7_9CNID</name>
<keyword evidence="5" id="KW-0862">Zinc</keyword>
<dbReference type="EMBL" id="CALNXI010001730">
    <property type="protein sequence ID" value="CAH3175890.1"/>
    <property type="molecule type" value="Genomic_DNA"/>
</dbReference>
<gene>
    <name evidence="9" type="ORF">PEVE_00010382</name>
</gene>
<evidence type="ECO:0000259" key="8">
    <source>
        <dbReference type="PROSITE" id="PS50157"/>
    </source>
</evidence>
<dbReference type="InterPro" id="IPR036236">
    <property type="entry name" value="Znf_C2H2_sf"/>
</dbReference>
<reference evidence="9 10" key="1">
    <citation type="submission" date="2022-05" db="EMBL/GenBank/DDBJ databases">
        <authorList>
            <consortium name="Genoscope - CEA"/>
            <person name="William W."/>
        </authorList>
    </citation>
    <scope>NUCLEOTIDE SEQUENCE [LARGE SCALE GENOMIC DNA]</scope>
</reference>
<dbReference type="PROSITE" id="PS00028">
    <property type="entry name" value="ZINC_FINGER_C2H2_1"/>
    <property type="match status" value="4"/>
</dbReference>
<accession>A0ABN8RDH7</accession>
<keyword evidence="10" id="KW-1185">Reference proteome</keyword>
<dbReference type="PANTHER" id="PTHR24394">
    <property type="entry name" value="ZINC FINGER PROTEIN"/>
    <property type="match status" value="1"/>
</dbReference>
<feature type="domain" description="C2H2-type" evidence="8">
    <location>
        <begin position="142"/>
        <end position="169"/>
    </location>
</feature>
<evidence type="ECO:0000313" key="10">
    <source>
        <dbReference type="Proteomes" id="UP001159427"/>
    </source>
</evidence>
<evidence type="ECO:0000256" key="1">
    <source>
        <dbReference type="ARBA" id="ARBA00004123"/>
    </source>
</evidence>
<feature type="domain" description="C2H2-type" evidence="8">
    <location>
        <begin position="225"/>
        <end position="249"/>
    </location>
</feature>
<evidence type="ECO:0000256" key="4">
    <source>
        <dbReference type="ARBA" id="ARBA00022771"/>
    </source>
</evidence>
<sequence length="249" mass="29379">MSKTVTFERECTIKPESHSRRNNLILYNISGEENESTAMTEDTLYIFMEEKLKMEEEEASDICIERAHRLGKRKDDNKPRPIIAKFNFHEDKEHILFIAYKLAGTGLGISQDFPQETRRNRRIKVSSNKRSSSMSSDEVQPHVCKYCDKCFSSLSLCKEHEVIHETKPYKCQYCDKRFNSSSNCKTHEYIHTGVKPHKCKYCEKSFSWASNCKQHERTHTGVKPYKCRYCDRCFTQSSSCRRHEIRHHE</sequence>
<dbReference type="Gene3D" id="3.30.160.60">
    <property type="entry name" value="Classic Zinc Finger"/>
    <property type="match status" value="3"/>
</dbReference>
<keyword evidence="3" id="KW-0677">Repeat</keyword>
<dbReference type="SUPFAM" id="SSF57667">
    <property type="entry name" value="beta-beta-alpha zinc fingers"/>
    <property type="match status" value="2"/>
</dbReference>
<dbReference type="PANTHER" id="PTHR24394:SF29">
    <property type="entry name" value="MYONEURIN"/>
    <property type="match status" value="1"/>
</dbReference>
<dbReference type="SMART" id="SM00355">
    <property type="entry name" value="ZnF_C2H2"/>
    <property type="match status" value="4"/>
</dbReference>
<dbReference type="PROSITE" id="PS50157">
    <property type="entry name" value="ZINC_FINGER_C2H2_2"/>
    <property type="match status" value="4"/>
</dbReference>
<dbReference type="Gene3D" id="3.30.70.1820">
    <property type="entry name" value="L1 transposable element, RRM domain"/>
    <property type="match status" value="1"/>
</dbReference>
<evidence type="ECO:0000313" key="9">
    <source>
        <dbReference type="EMBL" id="CAH3175890.1"/>
    </source>
</evidence>
<evidence type="ECO:0000256" key="3">
    <source>
        <dbReference type="ARBA" id="ARBA00022737"/>
    </source>
</evidence>
<evidence type="ECO:0000256" key="5">
    <source>
        <dbReference type="ARBA" id="ARBA00022833"/>
    </source>
</evidence>
<comment type="caution">
    <text evidence="9">The sequence shown here is derived from an EMBL/GenBank/DDBJ whole genome shotgun (WGS) entry which is preliminary data.</text>
</comment>
<protein>
    <recommendedName>
        <fullName evidence="8">C2H2-type domain-containing protein</fullName>
    </recommendedName>
</protein>
<feature type="domain" description="C2H2-type" evidence="8">
    <location>
        <begin position="169"/>
        <end position="196"/>
    </location>
</feature>
<keyword evidence="2" id="KW-0479">Metal-binding</keyword>
<comment type="subcellular location">
    <subcellularLocation>
        <location evidence="1">Nucleus</location>
    </subcellularLocation>
</comment>
<evidence type="ECO:0000256" key="2">
    <source>
        <dbReference type="ARBA" id="ARBA00022723"/>
    </source>
</evidence>
<organism evidence="9 10">
    <name type="scientific">Porites evermanni</name>
    <dbReference type="NCBI Taxonomy" id="104178"/>
    <lineage>
        <taxon>Eukaryota</taxon>
        <taxon>Metazoa</taxon>
        <taxon>Cnidaria</taxon>
        <taxon>Anthozoa</taxon>
        <taxon>Hexacorallia</taxon>
        <taxon>Scleractinia</taxon>
        <taxon>Fungiina</taxon>
        <taxon>Poritidae</taxon>
        <taxon>Porites</taxon>
    </lineage>
</organism>
<proteinExistence type="predicted"/>